<organism evidence="9 10">
    <name type="scientific">Tumebacillus algifaecis</name>
    <dbReference type="NCBI Taxonomy" id="1214604"/>
    <lineage>
        <taxon>Bacteria</taxon>
        <taxon>Bacillati</taxon>
        <taxon>Bacillota</taxon>
        <taxon>Bacilli</taxon>
        <taxon>Bacillales</taxon>
        <taxon>Alicyclobacillaceae</taxon>
        <taxon>Tumebacillus</taxon>
    </lineage>
</organism>
<dbReference type="NCBIfam" id="NF001030">
    <property type="entry name" value="PRK00110.1"/>
    <property type="match status" value="1"/>
</dbReference>
<evidence type="ECO:0000256" key="2">
    <source>
        <dbReference type="ARBA" id="ARBA00022490"/>
    </source>
</evidence>
<keyword evidence="10" id="KW-1185">Reference proteome</keyword>
<evidence type="ECO:0000313" key="9">
    <source>
        <dbReference type="EMBL" id="ASS76684.1"/>
    </source>
</evidence>
<dbReference type="InterPro" id="IPR026564">
    <property type="entry name" value="Transcrip_reg_TACO1-like_dom3"/>
</dbReference>
<comment type="similarity">
    <text evidence="1 6">Belongs to the TACO1 family.</text>
</comment>
<evidence type="ECO:0000256" key="1">
    <source>
        <dbReference type="ARBA" id="ARBA00008724"/>
    </source>
</evidence>
<dbReference type="Gene3D" id="3.30.70.980">
    <property type="match status" value="2"/>
</dbReference>
<dbReference type="InterPro" id="IPR017856">
    <property type="entry name" value="Integrase-like_N"/>
</dbReference>
<keyword evidence="5 6" id="KW-0804">Transcription</keyword>
<dbReference type="PANTHER" id="PTHR12532">
    <property type="entry name" value="TRANSLATIONAL ACTIVATOR OF CYTOCHROME C OXIDASE 1"/>
    <property type="match status" value="1"/>
</dbReference>
<dbReference type="OrthoDB" id="9781053at2"/>
<dbReference type="KEGG" id="tab:CIG75_18050"/>
<accession>A0A223D5P3</accession>
<evidence type="ECO:0000256" key="3">
    <source>
        <dbReference type="ARBA" id="ARBA00023015"/>
    </source>
</evidence>
<evidence type="ECO:0000259" key="8">
    <source>
        <dbReference type="Pfam" id="PF20772"/>
    </source>
</evidence>
<dbReference type="AlphaFoldDB" id="A0A223D5P3"/>
<dbReference type="Pfam" id="PF20772">
    <property type="entry name" value="TACO1_YebC_N"/>
    <property type="match status" value="1"/>
</dbReference>
<dbReference type="InterPro" id="IPR002876">
    <property type="entry name" value="Transcrip_reg_TACO1-like"/>
</dbReference>
<dbReference type="GO" id="GO:0005829">
    <property type="term" value="C:cytosol"/>
    <property type="evidence" value="ECO:0007669"/>
    <property type="project" value="TreeGrafter"/>
</dbReference>
<dbReference type="SUPFAM" id="SSF75625">
    <property type="entry name" value="YebC-like"/>
    <property type="match status" value="1"/>
</dbReference>
<dbReference type="PANTHER" id="PTHR12532:SF6">
    <property type="entry name" value="TRANSCRIPTIONAL REGULATORY PROTEIN YEBC-RELATED"/>
    <property type="match status" value="1"/>
</dbReference>
<evidence type="ECO:0000313" key="10">
    <source>
        <dbReference type="Proteomes" id="UP000214688"/>
    </source>
</evidence>
<gene>
    <name evidence="9" type="ORF">CIG75_18050</name>
</gene>
<comment type="subcellular location">
    <subcellularLocation>
        <location evidence="6">Cytoplasm</location>
    </subcellularLocation>
</comment>
<dbReference type="RefSeq" id="WP_094237912.1">
    <property type="nucleotide sequence ID" value="NZ_CP022657.1"/>
</dbReference>
<name>A0A223D5P3_9BACL</name>
<dbReference type="InterPro" id="IPR048300">
    <property type="entry name" value="TACO1_YebC-like_2nd/3rd_dom"/>
</dbReference>
<evidence type="ECO:0000256" key="6">
    <source>
        <dbReference type="HAMAP-Rule" id="MF_00693"/>
    </source>
</evidence>
<protein>
    <recommendedName>
        <fullName evidence="6">Probable transcriptional regulatory protein CIG75_18050</fullName>
    </recommendedName>
</protein>
<dbReference type="NCBIfam" id="TIGR01033">
    <property type="entry name" value="YebC/PmpR family DNA-binding transcriptional regulator"/>
    <property type="match status" value="1"/>
</dbReference>
<dbReference type="Pfam" id="PF01709">
    <property type="entry name" value="Transcrip_reg"/>
    <property type="match status" value="1"/>
</dbReference>
<dbReference type="InterPro" id="IPR049083">
    <property type="entry name" value="TACO1_YebC_N"/>
</dbReference>
<keyword evidence="3 6" id="KW-0805">Transcription regulation</keyword>
<dbReference type="InterPro" id="IPR029072">
    <property type="entry name" value="YebC-like"/>
</dbReference>
<dbReference type="HAMAP" id="MF_00693">
    <property type="entry name" value="Transcrip_reg_TACO1"/>
    <property type="match status" value="1"/>
</dbReference>
<evidence type="ECO:0000259" key="7">
    <source>
        <dbReference type="Pfam" id="PF01709"/>
    </source>
</evidence>
<reference evidence="9 10" key="1">
    <citation type="journal article" date="2015" name="Int. J. Syst. Evol. Microbiol.">
        <title>Tumebacillus algifaecis sp. nov., isolated from decomposing algal scum.</title>
        <authorList>
            <person name="Wu Y.F."/>
            <person name="Zhang B."/>
            <person name="Xing P."/>
            <person name="Wu Q.L."/>
            <person name="Liu S.J."/>
        </authorList>
    </citation>
    <scope>NUCLEOTIDE SEQUENCE [LARGE SCALE GENOMIC DNA]</scope>
    <source>
        <strain evidence="9 10">THMBR28</strain>
    </source>
</reference>
<dbReference type="NCBIfam" id="NF009044">
    <property type="entry name" value="PRK12378.1"/>
    <property type="match status" value="1"/>
</dbReference>
<dbReference type="Gene3D" id="1.10.10.200">
    <property type="match status" value="1"/>
</dbReference>
<keyword evidence="2 6" id="KW-0963">Cytoplasm</keyword>
<dbReference type="EMBL" id="CP022657">
    <property type="protein sequence ID" value="ASS76684.1"/>
    <property type="molecule type" value="Genomic_DNA"/>
</dbReference>
<dbReference type="FunFam" id="3.30.70.980:FF:000002">
    <property type="entry name" value="Probable transcriptional regulatory protein YebC"/>
    <property type="match status" value="1"/>
</dbReference>
<feature type="domain" description="TACO1/YebC-like second and third" evidence="7">
    <location>
        <begin position="79"/>
        <end position="236"/>
    </location>
</feature>
<proteinExistence type="inferred from homology"/>
<evidence type="ECO:0000256" key="5">
    <source>
        <dbReference type="ARBA" id="ARBA00023163"/>
    </source>
</evidence>
<dbReference type="GO" id="GO:0003677">
    <property type="term" value="F:DNA binding"/>
    <property type="evidence" value="ECO:0007669"/>
    <property type="project" value="UniProtKB-UniRule"/>
</dbReference>
<feature type="domain" description="TACO1/YebC-like N-terminal" evidence="8">
    <location>
        <begin position="3"/>
        <end position="72"/>
    </location>
</feature>
<keyword evidence="4 6" id="KW-0238">DNA-binding</keyword>
<evidence type="ECO:0000256" key="4">
    <source>
        <dbReference type="ARBA" id="ARBA00023125"/>
    </source>
</evidence>
<dbReference type="Proteomes" id="UP000214688">
    <property type="component" value="Chromosome"/>
</dbReference>
<sequence>MPKFKNFAARKGVADRAKNNQMVKIGRQIMVAARNGGADPNGNFKLKSLIAKGRAINMPIDNIERAIKKGAGLLEGEAFEEIRYEGYGPGGVAVLVHCLTDNRNRTGAEVRAAFNKRGGSLGEPNCVAWMFDEKGVLTIDRTESDLDEDTVMMAALEAGAEDVVISEEEFEILTAPSDFEAVKTALDEQGFTFSNADVQMVPKNTVDVAGDDAKNMLKLLEVFEENDDVQNVSTNMEIDDAEMERLHN</sequence>
<dbReference type="GO" id="GO:0006355">
    <property type="term" value="P:regulation of DNA-templated transcription"/>
    <property type="evidence" value="ECO:0007669"/>
    <property type="project" value="UniProtKB-UniRule"/>
</dbReference>